<evidence type="ECO:0000313" key="1">
    <source>
        <dbReference type="EMBL" id="CAB4176211.1"/>
    </source>
</evidence>
<sequence length="76" mass="8524">MTLIEQLKASQGDLELQRSIITNFKFKPSPPPVPNGDWVNDDSILTFDSEGTRIELDAAYTCGYIPMEFTMLRGAQ</sequence>
<organism evidence="1">
    <name type="scientific">uncultured Caudovirales phage</name>
    <dbReference type="NCBI Taxonomy" id="2100421"/>
    <lineage>
        <taxon>Viruses</taxon>
        <taxon>Duplodnaviria</taxon>
        <taxon>Heunggongvirae</taxon>
        <taxon>Uroviricota</taxon>
        <taxon>Caudoviricetes</taxon>
        <taxon>Peduoviridae</taxon>
        <taxon>Maltschvirus</taxon>
        <taxon>Maltschvirus maltsch</taxon>
    </lineage>
</organism>
<accession>A0A6J5Q3Y3</accession>
<reference evidence="1" key="1">
    <citation type="submission" date="2020-05" db="EMBL/GenBank/DDBJ databases">
        <authorList>
            <person name="Chiriac C."/>
            <person name="Salcher M."/>
            <person name="Ghai R."/>
            <person name="Kavagutti S V."/>
        </authorList>
    </citation>
    <scope>NUCLEOTIDE SEQUENCE</scope>
</reference>
<protein>
    <submittedName>
        <fullName evidence="1">Uncharacterized protein</fullName>
    </submittedName>
</protein>
<gene>
    <name evidence="1" type="ORF">UFOVP978_16</name>
</gene>
<name>A0A6J5Q3Y3_9CAUD</name>
<dbReference type="EMBL" id="LR796937">
    <property type="protein sequence ID" value="CAB4176211.1"/>
    <property type="molecule type" value="Genomic_DNA"/>
</dbReference>
<proteinExistence type="predicted"/>